<sequence length="156" mass="17171">MSGHSKWATIHRQKGINDAKKGAIFTKLGKAITIAVKQGKGLQLALEKAKQYNMPKDNIERALHPAQGELYEVTFEGFGPGGVAVIVSAVTDNKLRTAAAMWELLKKGTVAYLFSADKTPNFEVRVEDVATRAKIEAVLEKLENLDDVQKVWTNYA</sequence>
<dbReference type="SUPFAM" id="SSF75625">
    <property type="entry name" value="YebC-like"/>
    <property type="match status" value="1"/>
</dbReference>
<evidence type="ECO:0000256" key="3">
    <source>
        <dbReference type="ARBA" id="ARBA00023015"/>
    </source>
</evidence>
<dbReference type="InterPro" id="IPR029072">
    <property type="entry name" value="YebC-like"/>
</dbReference>
<dbReference type="PANTHER" id="PTHR12532">
    <property type="entry name" value="TRANSLATIONAL ACTIVATOR OF CYTOCHROME C OXIDASE 1"/>
    <property type="match status" value="1"/>
</dbReference>
<dbReference type="InterPro" id="IPR017856">
    <property type="entry name" value="Integrase-like_N"/>
</dbReference>
<dbReference type="InterPro" id="IPR048300">
    <property type="entry name" value="TACO1_YebC-like_2nd/3rd_dom"/>
</dbReference>
<keyword evidence="5" id="KW-0804">Transcription</keyword>
<evidence type="ECO:0000256" key="5">
    <source>
        <dbReference type="ARBA" id="ARBA00023163"/>
    </source>
</evidence>
<dbReference type="GO" id="GO:0005829">
    <property type="term" value="C:cytosol"/>
    <property type="evidence" value="ECO:0007669"/>
    <property type="project" value="TreeGrafter"/>
</dbReference>
<evidence type="ECO:0000256" key="2">
    <source>
        <dbReference type="ARBA" id="ARBA00022490"/>
    </source>
</evidence>
<dbReference type="Gene3D" id="1.10.10.200">
    <property type="match status" value="1"/>
</dbReference>
<dbReference type="InterPro" id="IPR002876">
    <property type="entry name" value="Transcrip_reg_TACO1-like"/>
</dbReference>
<protein>
    <recommendedName>
        <fullName evidence="10">Transcriptional regulator</fullName>
    </recommendedName>
</protein>
<dbReference type="Pfam" id="PF01709">
    <property type="entry name" value="Transcrip_reg"/>
    <property type="match status" value="1"/>
</dbReference>
<dbReference type="InterPro" id="IPR026564">
    <property type="entry name" value="Transcrip_reg_TACO1-like_dom3"/>
</dbReference>
<feature type="domain" description="TACO1/YebC-like second and third" evidence="6">
    <location>
        <begin position="72"/>
        <end position="109"/>
    </location>
</feature>
<dbReference type="InterPro" id="IPR049083">
    <property type="entry name" value="TACO1_YebC_N"/>
</dbReference>
<dbReference type="Proteomes" id="UP000034565">
    <property type="component" value="Unassembled WGS sequence"/>
</dbReference>
<dbReference type="EMBL" id="LCOA01000009">
    <property type="protein sequence ID" value="KKU69799.1"/>
    <property type="molecule type" value="Genomic_DNA"/>
</dbReference>
<accession>A0A0G1SJX6</accession>
<proteinExistence type="inferred from homology"/>
<keyword evidence="3" id="KW-0805">Transcription regulation</keyword>
<dbReference type="AlphaFoldDB" id="A0A0G1SJX6"/>
<gene>
    <name evidence="8" type="ORF">UX92_C0009G0009</name>
</gene>
<evidence type="ECO:0000256" key="1">
    <source>
        <dbReference type="ARBA" id="ARBA00008724"/>
    </source>
</evidence>
<organism evidence="8 9">
    <name type="scientific">Candidatus Amesbacteria bacterium GW2011_GWA1_47_20</name>
    <dbReference type="NCBI Taxonomy" id="1618354"/>
    <lineage>
        <taxon>Bacteria</taxon>
        <taxon>Candidatus Amesiibacteriota</taxon>
    </lineage>
</organism>
<evidence type="ECO:0000256" key="4">
    <source>
        <dbReference type="ARBA" id="ARBA00023125"/>
    </source>
</evidence>
<dbReference type="GO" id="GO:0003677">
    <property type="term" value="F:DNA binding"/>
    <property type="evidence" value="ECO:0007669"/>
    <property type="project" value="UniProtKB-KW"/>
</dbReference>
<evidence type="ECO:0000259" key="7">
    <source>
        <dbReference type="Pfam" id="PF20772"/>
    </source>
</evidence>
<name>A0A0G1SJX6_9BACT</name>
<reference evidence="8 9" key="1">
    <citation type="journal article" date="2015" name="Nature">
        <title>rRNA introns, odd ribosomes, and small enigmatic genomes across a large radiation of phyla.</title>
        <authorList>
            <person name="Brown C.T."/>
            <person name="Hug L.A."/>
            <person name="Thomas B.C."/>
            <person name="Sharon I."/>
            <person name="Castelle C.J."/>
            <person name="Singh A."/>
            <person name="Wilkins M.J."/>
            <person name="Williams K.H."/>
            <person name="Banfield J.F."/>
        </authorList>
    </citation>
    <scope>NUCLEOTIDE SEQUENCE [LARGE SCALE GENOMIC DNA]</scope>
</reference>
<evidence type="ECO:0000259" key="6">
    <source>
        <dbReference type="Pfam" id="PF01709"/>
    </source>
</evidence>
<dbReference type="PANTHER" id="PTHR12532:SF6">
    <property type="entry name" value="TRANSCRIPTIONAL REGULATORY PROTEIN YEBC-RELATED"/>
    <property type="match status" value="1"/>
</dbReference>
<evidence type="ECO:0008006" key="10">
    <source>
        <dbReference type="Google" id="ProtNLM"/>
    </source>
</evidence>
<evidence type="ECO:0000313" key="9">
    <source>
        <dbReference type="Proteomes" id="UP000034565"/>
    </source>
</evidence>
<dbReference type="Pfam" id="PF20772">
    <property type="entry name" value="TACO1_YebC_N"/>
    <property type="match status" value="1"/>
</dbReference>
<keyword evidence="2" id="KW-0963">Cytoplasm</keyword>
<evidence type="ECO:0000313" key="8">
    <source>
        <dbReference type="EMBL" id="KKU69799.1"/>
    </source>
</evidence>
<keyword evidence="4" id="KW-0238">DNA-binding</keyword>
<feature type="domain" description="TACO1/YebC-like N-terminal" evidence="7">
    <location>
        <begin position="5"/>
        <end position="69"/>
    </location>
</feature>
<dbReference type="Gene3D" id="3.30.70.980">
    <property type="match status" value="1"/>
</dbReference>
<comment type="caution">
    <text evidence="8">The sequence shown here is derived from an EMBL/GenBank/DDBJ whole genome shotgun (WGS) entry which is preliminary data.</text>
</comment>
<comment type="similarity">
    <text evidence="1">Belongs to the TACO1 family.</text>
</comment>